<protein>
    <recommendedName>
        <fullName evidence="4">DUF2808 domain-containing protein</fullName>
    </recommendedName>
</protein>
<feature type="chain" id="PRO_5019326679" description="DUF2808 domain-containing protein" evidence="1">
    <location>
        <begin position="26"/>
        <end position="158"/>
    </location>
</feature>
<dbReference type="EMBL" id="RSCL01000019">
    <property type="protein sequence ID" value="RUT01572.1"/>
    <property type="molecule type" value="Genomic_DNA"/>
</dbReference>
<dbReference type="OrthoDB" id="574511at2"/>
<dbReference type="Proteomes" id="UP000271624">
    <property type="component" value="Unassembled WGS sequence"/>
</dbReference>
<keyword evidence="1" id="KW-0732">Signal</keyword>
<evidence type="ECO:0000256" key="1">
    <source>
        <dbReference type="SAM" id="SignalP"/>
    </source>
</evidence>
<keyword evidence="3" id="KW-1185">Reference proteome</keyword>
<accession>A0A433V641</accession>
<comment type="caution">
    <text evidence="2">The sequence shown here is derived from an EMBL/GenBank/DDBJ whole genome shotgun (WGS) entry which is preliminary data.</text>
</comment>
<evidence type="ECO:0008006" key="4">
    <source>
        <dbReference type="Google" id="ProtNLM"/>
    </source>
</evidence>
<reference evidence="2" key="2">
    <citation type="journal article" date="2019" name="Genome Biol. Evol.">
        <title>Day and night: Metabolic profiles and evolutionary relationships of six axenic non-marine cyanobacteria.</title>
        <authorList>
            <person name="Will S.E."/>
            <person name="Henke P."/>
            <person name="Boedeker C."/>
            <person name="Huang S."/>
            <person name="Brinkmann H."/>
            <person name="Rohde M."/>
            <person name="Jarek M."/>
            <person name="Friedl T."/>
            <person name="Seufert S."/>
            <person name="Schumacher M."/>
            <person name="Overmann J."/>
            <person name="Neumann-Schaal M."/>
            <person name="Petersen J."/>
        </authorList>
    </citation>
    <scope>NUCLEOTIDE SEQUENCE [LARGE SCALE GENOMIC DNA]</scope>
    <source>
        <strain evidence="2">PCC 7102</strain>
    </source>
</reference>
<evidence type="ECO:0000313" key="2">
    <source>
        <dbReference type="EMBL" id="RUT01572.1"/>
    </source>
</evidence>
<name>A0A433V641_9CYAN</name>
<gene>
    <name evidence="2" type="ORF">DSM106972_066690</name>
</gene>
<dbReference type="AlphaFoldDB" id="A0A433V641"/>
<reference evidence="2" key="1">
    <citation type="submission" date="2018-12" db="EMBL/GenBank/DDBJ databases">
        <authorList>
            <person name="Will S."/>
            <person name="Neumann-Schaal M."/>
            <person name="Henke P."/>
        </authorList>
    </citation>
    <scope>NUCLEOTIDE SEQUENCE</scope>
    <source>
        <strain evidence="2">PCC 7102</strain>
    </source>
</reference>
<evidence type="ECO:0000313" key="3">
    <source>
        <dbReference type="Proteomes" id="UP000271624"/>
    </source>
</evidence>
<proteinExistence type="predicted"/>
<sequence>MRKLINVGVLTISAVAIISTGYATAKTNDTKSNNTENNTQLFPTRWQLVKQTFQIRVPKHGKPLKQLIVETPSNVAVSNDISVFDDKAQKVNIDISVDNKKIIITFPEAVTSSTSKILVSLNRVQQPTDASGTVYNLLAKVIGSDVEIPIGQVRFQKF</sequence>
<feature type="signal peptide" evidence="1">
    <location>
        <begin position="1"/>
        <end position="25"/>
    </location>
</feature>
<organism evidence="2 3">
    <name type="scientific">Dulcicalothrix desertica PCC 7102</name>
    <dbReference type="NCBI Taxonomy" id="232991"/>
    <lineage>
        <taxon>Bacteria</taxon>
        <taxon>Bacillati</taxon>
        <taxon>Cyanobacteriota</taxon>
        <taxon>Cyanophyceae</taxon>
        <taxon>Nostocales</taxon>
        <taxon>Calotrichaceae</taxon>
        <taxon>Dulcicalothrix</taxon>
    </lineage>
</organism>